<sequence>MKEKFTKFLVLLFSLATLSTYAQQKKVSGTVTAKSDGLPLPAVSVVVKGTSLGTQTDADGKYSISVPNGGSIVFTYVGFQSREVKVGATSTINIAMESDERQLGEVVVTAMGVQRKKNELPYAAQQVKGEDISKARDANFVNSLSGKVAGLEIRKNNTMGGSTNIVLRGSKSLTGNNQALFVVDGVPYDNSNTNTTDQKTGRGGYDYGNAAADINPDDIESINVLKGAAATALYGSRASNGVVMVTTKKGSKGMGITINSGVTVGSLDKSTFPKYQKQYGAGYGKYYGPDPDNDPKWFNEGDVNGDGVTDLIVPFYEDASWGAKFDSNLMVYDWASFDPTSSSYGKPRPWVAAANDPTTFFENPVAINNSIMVDGGGEKGYYKFGYVNNHENGMLPNSKIDKNIFNFGASYKITDKLTTTATINASKTAATGRYGTGYDDKNIANNFRQWWQNNVDIKEQKDAYFRNRDNVTWNWASATNLKPIFWDNPYFSRYENYENDSRTRFNGNFSLSYKLTSWMDVMGRAAIDSYSETQEERQAYGSVTTSAYSNFKRNFDEYNYDLLVNFNKNISPALTFKGLVGGNIRKTNISTIDATTNGGLVVPRLYSLSNSASPVQPPLETAPREQVNGIFASASFGYKELLFLDLTGRRDQSSTLPSANNTYYYPSASLGFVFSKFTAATAPWISLGKVRLNYAEVGASAPASSLVDVYKKPLDNDGNPYSSFGSTPLYVVSTTKNNGDLKPERTKSSEIGLEMSFVDQRLGFDVTYYKQNTVDQIVPLPVSRATGYDRMYVNAGNIENKGIEVSAFGTAIKTPSFSWQINLNWSRNRNKVVELPGVDNLLLASMQGGVSINAALGEPYGTIRGGNFVFDDNGNKVVIDNSKDNNPDNDALNGFYQASATSNEIIGNINPDWIGGMTNSFRYKNLAFSFLIDVRQGGQVFSLDQYYGLATGMYEETAGLNDLGNPVRNPKSEGGGVILPGVKPDGTPNDIRVSATNFGTFGYRRNPAAAFVYDASFVKLREMSLTYSLPASVVSRIAPFKGIDLSLIGRNLWIIHKNLPNADPEDGMSSGNVQGYQVGSYPTARTFGFNVKLKF</sequence>
<dbReference type="InterPro" id="IPR023996">
    <property type="entry name" value="TonB-dep_OMP_SusC/RagA"/>
</dbReference>
<name>H8KX50_SOLCM</name>
<gene>
    <name evidence="11" type="ordered locus">Solca_3372</name>
</gene>
<evidence type="ECO:0000256" key="8">
    <source>
        <dbReference type="PROSITE-ProRule" id="PRU01360"/>
    </source>
</evidence>
<dbReference type="Proteomes" id="UP000007590">
    <property type="component" value="Chromosome"/>
</dbReference>
<evidence type="ECO:0000256" key="1">
    <source>
        <dbReference type="ARBA" id="ARBA00004571"/>
    </source>
</evidence>
<evidence type="ECO:0000313" key="12">
    <source>
        <dbReference type="Proteomes" id="UP000007590"/>
    </source>
</evidence>
<keyword evidence="3 8" id="KW-1134">Transmembrane beta strand</keyword>
<evidence type="ECO:0000313" key="11">
    <source>
        <dbReference type="EMBL" id="AFD08379.1"/>
    </source>
</evidence>
<evidence type="ECO:0000256" key="7">
    <source>
        <dbReference type="ARBA" id="ARBA00023237"/>
    </source>
</evidence>
<dbReference type="PANTHER" id="PTHR30069:SF29">
    <property type="entry name" value="HEMOGLOBIN AND HEMOGLOBIN-HAPTOGLOBIN-BINDING PROTEIN 1-RELATED"/>
    <property type="match status" value="1"/>
</dbReference>
<evidence type="ECO:0000256" key="4">
    <source>
        <dbReference type="ARBA" id="ARBA00022692"/>
    </source>
</evidence>
<keyword evidence="7 8" id="KW-0998">Cell outer membrane</keyword>
<dbReference type="eggNOG" id="COG4206">
    <property type="taxonomic scope" value="Bacteria"/>
</dbReference>
<dbReference type="PROSITE" id="PS52016">
    <property type="entry name" value="TONB_DEPENDENT_REC_3"/>
    <property type="match status" value="1"/>
</dbReference>
<evidence type="ECO:0000256" key="2">
    <source>
        <dbReference type="ARBA" id="ARBA00022448"/>
    </source>
</evidence>
<dbReference type="Pfam" id="PF13715">
    <property type="entry name" value="CarbopepD_reg_2"/>
    <property type="match status" value="1"/>
</dbReference>
<keyword evidence="4 8" id="KW-0812">Transmembrane</keyword>
<dbReference type="NCBIfam" id="TIGR04057">
    <property type="entry name" value="SusC_RagA_signa"/>
    <property type="match status" value="1"/>
</dbReference>
<dbReference type="STRING" id="929556.Solca_3372"/>
<dbReference type="KEGG" id="scn:Solca_3372"/>
<dbReference type="SUPFAM" id="SSF49464">
    <property type="entry name" value="Carboxypeptidase regulatory domain-like"/>
    <property type="match status" value="1"/>
</dbReference>
<comment type="similarity">
    <text evidence="8">Belongs to the TonB-dependent receptor family.</text>
</comment>
<keyword evidence="6 8" id="KW-0472">Membrane</keyword>
<dbReference type="Gene3D" id="2.40.170.20">
    <property type="entry name" value="TonB-dependent receptor, beta-barrel domain"/>
    <property type="match status" value="1"/>
</dbReference>
<dbReference type="GO" id="GO:0015344">
    <property type="term" value="F:siderophore uptake transmembrane transporter activity"/>
    <property type="evidence" value="ECO:0007669"/>
    <property type="project" value="TreeGrafter"/>
</dbReference>
<dbReference type="AlphaFoldDB" id="H8KX50"/>
<accession>H8KX50</accession>
<reference evidence="11" key="1">
    <citation type="submission" date="2012-02" db="EMBL/GenBank/DDBJ databases">
        <title>The complete genome of Solitalea canadensis DSM 3403.</title>
        <authorList>
            <consortium name="US DOE Joint Genome Institute (JGI-PGF)"/>
            <person name="Lucas S."/>
            <person name="Copeland A."/>
            <person name="Lapidus A."/>
            <person name="Glavina del Rio T."/>
            <person name="Dalin E."/>
            <person name="Tice H."/>
            <person name="Bruce D."/>
            <person name="Goodwin L."/>
            <person name="Pitluck S."/>
            <person name="Peters L."/>
            <person name="Ovchinnikova G."/>
            <person name="Lu M."/>
            <person name="Kyrpides N."/>
            <person name="Mavromatis K."/>
            <person name="Ivanova N."/>
            <person name="Brettin T."/>
            <person name="Detter J.C."/>
            <person name="Han C."/>
            <person name="Larimer F."/>
            <person name="Land M."/>
            <person name="Hauser L."/>
            <person name="Markowitz V."/>
            <person name="Cheng J.-F."/>
            <person name="Hugenholtz P."/>
            <person name="Woyke T."/>
            <person name="Wu D."/>
            <person name="Spring S."/>
            <person name="Schroeder M."/>
            <person name="Kopitz M."/>
            <person name="Brambilla E."/>
            <person name="Klenk H.-P."/>
            <person name="Eisen J.A."/>
        </authorList>
    </citation>
    <scope>NUCLEOTIDE SEQUENCE</scope>
    <source>
        <strain evidence="11">DSM 3403</strain>
    </source>
</reference>
<dbReference type="NCBIfam" id="TIGR04056">
    <property type="entry name" value="OMP_RagA_SusC"/>
    <property type="match status" value="1"/>
</dbReference>
<dbReference type="EMBL" id="CP003349">
    <property type="protein sequence ID" value="AFD08379.1"/>
    <property type="molecule type" value="Genomic_DNA"/>
</dbReference>
<evidence type="ECO:0000256" key="9">
    <source>
        <dbReference type="SAM" id="SignalP"/>
    </source>
</evidence>
<proteinExistence type="inferred from homology"/>
<dbReference type="OrthoDB" id="9768177at2"/>
<dbReference type="PANTHER" id="PTHR30069">
    <property type="entry name" value="TONB-DEPENDENT OUTER MEMBRANE RECEPTOR"/>
    <property type="match status" value="1"/>
</dbReference>
<dbReference type="GO" id="GO:0009279">
    <property type="term" value="C:cell outer membrane"/>
    <property type="evidence" value="ECO:0007669"/>
    <property type="project" value="UniProtKB-SubCell"/>
</dbReference>
<keyword evidence="12" id="KW-1185">Reference proteome</keyword>
<dbReference type="InterPro" id="IPR008969">
    <property type="entry name" value="CarboxyPept-like_regulatory"/>
</dbReference>
<dbReference type="InterPro" id="IPR036942">
    <property type="entry name" value="Beta-barrel_TonB_sf"/>
</dbReference>
<dbReference type="eggNOG" id="COG4774">
    <property type="taxonomic scope" value="Bacteria"/>
</dbReference>
<keyword evidence="2 8" id="KW-0813">Transport</keyword>
<dbReference type="HOGENOM" id="CLU_004317_2_1_10"/>
<organism evidence="11 12">
    <name type="scientific">Solitalea canadensis (strain ATCC 29591 / DSM 3403 / JCM 21819 / LMG 8368 / NBRC 15130 / NCIMB 12057 / USAM 9D)</name>
    <name type="common">Flexibacter canadensis</name>
    <dbReference type="NCBI Taxonomy" id="929556"/>
    <lineage>
        <taxon>Bacteria</taxon>
        <taxon>Pseudomonadati</taxon>
        <taxon>Bacteroidota</taxon>
        <taxon>Sphingobacteriia</taxon>
        <taxon>Sphingobacteriales</taxon>
        <taxon>Sphingobacteriaceae</taxon>
        <taxon>Solitalea</taxon>
    </lineage>
</organism>
<feature type="signal peptide" evidence="9">
    <location>
        <begin position="1"/>
        <end position="22"/>
    </location>
</feature>
<protein>
    <submittedName>
        <fullName evidence="11">TonB-linked outer membrane protein, SusC/RagA family</fullName>
    </submittedName>
</protein>
<dbReference type="InterPro" id="IPR023997">
    <property type="entry name" value="TonB-dep_OMP_SusC/RagA_CS"/>
</dbReference>
<evidence type="ECO:0000259" key="10">
    <source>
        <dbReference type="Pfam" id="PF07715"/>
    </source>
</evidence>
<evidence type="ECO:0000256" key="6">
    <source>
        <dbReference type="ARBA" id="ARBA00023136"/>
    </source>
</evidence>
<dbReference type="InterPro" id="IPR012910">
    <property type="entry name" value="Plug_dom"/>
</dbReference>
<dbReference type="InterPro" id="IPR039426">
    <property type="entry name" value="TonB-dep_rcpt-like"/>
</dbReference>
<dbReference type="Pfam" id="PF07715">
    <property type="entry name" value="Plug"/>
    <property type="match status" value="1"/>
</dbReference>
<dbReference type="SUPFAM" id="SSF56935">
    <property type="entry name" value="Porins"/>
    <property type="match status" value="1"/>
</dbReference>
<dbReference type="RefSeq" id="WP_014681602.1">
    <property type="nucleotide sequence ID" value="NC_017770.1"/>
</dbReference>
<dbReference type="InterPro" id="IPR037066">
    <property type="entry name" value="Plug_dom_sf"/>
</dbReference>
<keyword evidence="5 9" id="KW-0732">Signal</keyword>
<dbReference type="Gene3D" id="2.60.40.1120">
    <property type="entry name" value="Carboxypeptidase-like, regulatory domain"/>
    <property type="match status" value="1"/>
</dbReference>
<dbReference type="Gene3D" id="2.170.130.10">
    <property type="entry name" value="TonB-dependent receptor, plug domain"/>
    <property type="match status" value="1"/>
</dbReference>
<comment type="subcellular location">
    <subcellularLocation>
        <location evidence="1 8">Cell outer membrane</location>
        <topology evidence="1 8">Multi-pass membrane protein</topology>
    </subcellularLocation>
</comment>
<feature type="domain" description="TonB-dependent receptor plug" evidence="10">
    <location>
        <begin position="117"/>
        <end position="242"/>
    </location>
</feature>
<feature type="chain" id="PRO_5003614665" evidence="9">
    <location>
        <begin position="23"/>
        <end position="1095"/>
    </location>
</feature>
<evidence type="ECO:0000256" key="5">
    <source>
        <dbReference type="ARBA" id="ARBA00022729"/>
    </source>
</evidence>
<evidence type="ECO:0000256" key="3">
    <source>
        <dbReference type="ARBA" id="ARBA00022452"/>
    </source>
</evidence>
<dbReference type="GO" id="GO:0044718">
    <property type="term" value="P:siderophore transmembrane transport"/>
    <property type="evidence" value="ECO:0007669"/>
    <property type="project" value="TreeGrafter"/>
</dbReference>